<name>A0A6M8T295_GLAPU</name>
<evidence type="ECO:0000313" key="1">
    <source>
        <dbReference type="EMBL" id="MDD2168973.1"/>
    </source>
</evidence>
<organism evidence="1 2">
    <name type="scientific">Glaesserella parasuis</name>
    <name type="common">Haemophilus parasuis</name>
    <dbReference type="NCBI Taxonomy" id="738"/>
    <lineage>
        <taxon>Bacteria</taxon>
        <taxon>Pseudomonadati</taxon>
        <taxon>Pseudomonadota</taxon>
        <taxon>Gammaproteobacteria</taxon>
        <taxon>Pasteurellales</taxon>
        <taxon>Pasteurellaceae</taxon>
        <taxon>Glaesserella</taxon>
    </lineage>
</organism>
<comment type="caution">
    <text evidence="1">The sequence shown here is derived from an EMBL/GenBank/DDBJ whole genome shotgun (WGS) entry which is preliminary data.</text>
</comment>
<dbReference type="AlphaFoldDB" id="A0A6M8T295"/>
<accession>A0A6M8T295</accession>
<reference evidence="1" key="1">
    <citation type="submission" date="2022-09" db="EMBL/GenBank/DDBJ databases">
        <title>Molecular characterization of Glaesserella parasuis strains circulating in commercial swine farms using whole-genome sequencing.</title>
        <authorList>
            <person name="Mugabi R."/>
            <person name="Clavijo M."/>
            <person name="Li G."/>
        </authorList>
    </citation>
    <scope>NUCLEOTIDE SEQUENCE</scope>
    <source>
        <strain evidence="1">0435-53</strain>
    </source>
</reference>
<gene>
    <name evidence="1" type="ORF">N5925_10415</name>
</gene>
<sequence>MQVVQNYLGSLPYKGKLAGAGLAMGANAGYQQYQNGEIKASDVLWAGGTAFASSGTSFIKMNTINAGSVATKAYLEGEDPTIAGAASIISSSLGYVGGKFIESGSNHIVNRDYYKDKTQFDYVPIQHPNYPFILTYRKLSPVPSILLGNAGDNVFSGAVEDKSKILLEQYKNKMDDK</sequence>
<dbReference type="EMBL" id="JAODIR010000078">
    <property type="protein sequence ID" value="MDD2168973.1"/>
    <property type="molecule type" value="Genomic_DNA"/>
</dbReference>
<protein>
    <submittedName>
        <fullName evidence="1">Uncharacterized protein</fullName>
    </submittedName>
</protein>
<evidence type="ECO:0000313" key="2">
    <source>
        <dbReference type="Proteomes" id="UP001148834"/>
    </source>
</evidence>
<proteinExistence type="predicted"/>
<dbReference type="Proteomes" id="UP001148834">
    <property type="component" value="Unassembled WGS sequence"/>
</dbReference>
<dbReference type="RefSeq" id="WP_075606699.1">
    <property type="nucleotide sequence ID" value="NZ_CP054198.1"/>
</dbReference>